<evidence type="ECO:0000256" key="1">
    <source>
        <dbReference type="SAM" id="MobiDB-lite"/>
    </source>
</evidence>
<protein>
    <recommendedName>
        <fullName evidence="4">Protein kinase domain-containing protein</fullName>
    </recommendedName>
</protein>
<gene>
    <name evidence="2" type="ORF">CYLTODRAFT_489637</name>
</gene>
<accession>A0A0D7BEP5</accession>
<sequence>MAYTGVQAHSPVTQEKPHAVLMVAPPPPPPRLPITRSEPHRRDFSELAQEASEDQRTLVKVVRRLSKELRKRRLTKVPHFPIDVVPEDWQLYCSHILVHPVLQLLSCLRGITQPSLHYVAHSSHQDFLNITVTTEDAATSASDTNVPTILFFNTKLMGNVFKGVDSTLSAWTTVADWVRSDVRLGKVVLCTDLESVIVFHSAESSNTGISYESFTLPHSLASLRIIIAGYVRDGLSEEYIALPQRCHGRGMMPDGCVVRPDSLLQPDEDVFETHRHHSDFDYYTLTQLKSHALQFFRWKMHALSTPPASLLPSTRILGRTNAFQQRHATLQPFYEVEDLSRETVEHISKTLRKDPLYGSAIQTSTAFELEIISDLTPPAADREAFIYRCRLVSVDGAAWEGAGDVCLKVFDDRQLFMEYPAEYLLKNGVSPACWHYWSTNEDSVRDEHGIYTRLAFMQGSLLPWYYGAHDFVLPDGRILYGILMEYIDGPSLEGLNASHLSDEEQIQLIKSIRQAIAALQNADVAQIDWHSEQMLCIRSPEAGLHCVLIDFVRCSTTVDPDFFHGRDDICDCGFMLADAHPGYVTGLRKHLIDTHFRWREDWDTNKSWHTDDSVPDPYDFQSWAQ</sequence>
<dbReference type="InterPro" id="IPR011009">
    <property type="entry name" value="Kinase-like_dom_sf"/>
</dbReference>
<proteinExistence type="predicted"/>
<dbReference type="Proteomes" id="UP000054007">
    <property type="component" value="Unassembled WGS sequence"/>
</dbReference>
<evidence type="ECO:0000313" key="2">
    <source>
        <dbReference type="EMBL" id="KIY68619.1"/>
    </source>
</evidence>
<feature type="region of interest" description="Disordered" evidence="1">
    <location>
        <begin position="1"/>
        <end position="41"/>
    </location>
</feature>
<dbReference type="SUPFAM" id="SSF56112">
    <property type="entry name" value="Protein kinase-like (PK-like)"/>
    <property type="match status" value="1"/>
</dbReference>
<dbReference type="EMBL" id="KN880499">
    <property type="protein sequence ID" value="KIY68619.1"/>
    <property type="molecule type" value="Genomic_DNA"/>
</dbReference>
<evidence type="ECO:0000313" key="3">
    <source>
        <dbReference type="Proteomes" id="UP000054007"/>
    </source>
</evidence>
<keyword evidence="3" id="KW-1185">Reference proteome</keyword>
<evidence type="ECO:0008006" key="4">
    <source>
        <dbReference type="Google" id="ProtNLM"/>
    </source>
</evidence>
<dbReference type="AlphaFoldDB" id="A0A0D7BEP5"/>
<dbReference type="OrthoDB" id="3138711at2759"/>
<reference evidence="2 3" key="1">
    <citation type="journal article" date="2015" name="Fungal Genet. Biol.">
        <title>Evolution of novel wood decay mechanisms in Agaricales revealed by the genome sequences of Fistulina hepatica and Cylindrobasidium torrendii.</title>
        <authorList>
            <person name="Floudas D."/>
            <person name="Held B.W."/>
            <person name="Riley R."/>
            <person name="Nagy L.G."/>
            <person name="Koehler G."/>
            <person name="Ransdell A.S."/>
            <person name="Younus H."/>
            <person name="Chow J."/>
            <person name="Chiniquy J."/>
            <person name="Lipzen A."/>
            <person name="Tritt A."/>
            <person name="Sun H."/>
            <person name="Haridas S."/>
            <person name="LaButti K."/>
            <person name="Ohm R.A."/>
            <person name="Kues U."/>
            <person name="Blanchette R.A."/>
            <person name="Grigoriev I.V."/>
            <person name="Minto R.E."/>
            <person name="Hibbett D.S."/>
        </authorList>
    </citation>
    <scope>NUCLEOTIDE SEQUENCE [LARGE SCALE GENOMIC DNA]</scope>
    <source>
        <strain evidence="2 3">FP15055 ss-10</strain>
    </source>
</reference>
<name>A0A0D7BEP5_9AGAR</name>
<organism evidence="2 3">
    <name type="scientific">Cylindrobasidium torrendii FP15055 ss-10</name>
    <dbReference type="NCBI Taxonomy" id="1314674"/>
    <lineage>
        <taxon>Eukaryota</taxon>
        <taxon>Fungi</taxon>
        <taxon>Dikarya</taxon>
        <taxon>Basidiomycota</taxon>
        <taxon>Agaricomycotina</taxon>
        <taxon>Agaricomycetes</taxon>
        <taxon>Agaricomycetidae</taxon>
        <taxon>Agaricales</taxon>
        <taxon>Marasmiineae</taxon>
        <taxon>Physalacriaceae</taxon>
        <taxon>Cylindrobasidium</taxon>
    </lineage>
</organism>